<keyword evidence="1" id="KW-0964">Secreted</keyword>
<dbReference type="PANTHER" id="PTHR24023:SF1082">
    <property type="entry name" value="COLLAGEN TRIPLE HELIX REPEAT"/>
    <property type="match status" value="1"/>
</dbReference>
<gene>
    <name evidence="5" type="ORF">RR48_11215</name>
</gene>
<dbReference type="InterPro" id="IPR048287">
    <property type="entry name" value="TSPN-like_N"/>
</dbReference>
<feature type="compositionally biased region" description="Low complexity" evidence="3">
    <location>
        <begin position="559"/>
        <end position="570"/>
    </location>
</feature>
<dbReference type="AlphaFoldDB" id="A0A194QQN3"/>
<organism evidence="5 6">
    <name type="scientific">Papilio machaon</name>
    <name type="common">Old World swallowtail butterfly</name>
    <dbReference type="NCBI Taxonomy" id="76193"/>
    <lineage>
        <taxon>Eukaryota</taxon>
        <taxon>Metazoa</taxon>
        <taxon>Ecdysozoa</taxon>
        <taxon>Arthropoda</taxon>
        <taxon>Hexapoda</taxon>
        <taxon>Insecta</taxon>
        <taxon>Pterygota</taxon>
        <taxon>Neoptera</taxon>
        <taxon>Endopterygota</taxon>
        <taxon>Lepidoptera</taxon>
        <taxon>Glossata</taxon>
        <taxon>Ditrysia</taxon>
        <taxon>Papilionoidea</taxon>
        <taxon>Papilionidae</taxon>
        <taxon>Papilioninae</taxon>
        <taxon>Papilio</taxon>
    </lineage>
</organism>
<dbReference type="GO" id="GO:0005581">
    <property type="term" value="C:collagen trimer"/>
    <property type="evidence" value="ECO:0007669"/>
    <property type="project" value="UniProtKB-KW"/>
</dbReference>
<dbReference type="InterPro" id="IPR013320">
    <property type="entry name" value="ConA-like_dom_sf"/>
</dbReference>
<feature type="compositionally biased region" description="Pro residues" evidence="3">
    <location>
        <begin position="446"/>
        <end position="455"/>
    </location>
</feature>
<protein>
    <submittedName>
        <fullName evidence="5">Collagen alpha-1(XXI) chain</fullName>
    </submittedName>
</protein>
<accession>A0A194QQN3</accession>
<name>A0A194QQN3_PAPMA</name>
<keyword evidence="6" id="KW-1185">Reference proteome</keyword>
<reference evidence="5 6" key="1">
    <citation type="journal article" date="2015" name="Nat. Commun.">
        <title>Outbred genome sequencing and CRISPR/Cas9 gene editing in butterflies.</title>
        <authorList>
            <person name="Li X."/>
            <person name="Fan D."/>
            <person name="Zhang W."/>
            <person name="Liu G."/>
            <person name="Zhang L."/>
            <person name="Zhao L."/>
            <person name="Fang X."/>
            <person name="Chen L."/>
            <person name="Dong Y."/>
            <person name="Chen Y."/>
            <person name="Ding Y."/>
            <person name="Zhao R."/>
            <person name="Feng M."/>
            <person name="Zhu Y."/>
            <person name="Feng Y."/>
            <person name="Jiang X."/>
            <person name="Zhu D."/>
            <person name="Xiang H."/>
            <person name="Feng X."/>
            <person name="Li S."/>
            <person name="Wang J."/>
            <person name="Zhang G."/>
            <person name="Kronforst M.R."/>
            <person name="Wang W."/>
        </authorList>
    </citation>
    <scope>NUCLEOTIDE SEQUENCE [LARGE SCALE GENOMIC DNA]</scope>
    <source>
        <strain evidence="5">Ya'a_city_454_Pm</strain>
        <tissue evidence="5">Whole body</tissue>
    </source>
</reference>
<evidence type="ECO:0000256" key="2">
    <source>
        <dbReference type="ARBA" id="ARBA00022737"/>
    </source>
</evidence>
<dbReference type="InterPro" id="IPR008160">
    <property type="entry name" value="Collagen"/>
</dbReference>
<dbReference type="STRING" id="76193.A0A194QQN3"/>
<dbReference type="SUPFAM" id="SSF49899">
    <property type="entry name" value="Concanavalin A-like lectins/glucanases"/>
    <property type="match status" value="1"/>
</dbReference>
<feature type="domain" description="Thrombospondin-like N-terminal" evidence="4">
    <location>
        <begin position="59"/>
        <end position="233"/>
    </location>
</feature>
<dbReference type="Proteomes" id="UP000053240">
    <property type="component" value="Unassembled WGS sequence"/>
</dbReference>
<dbReference type="Gene3D" id="2.60.120.200">
    <property type="match status" value="1"/>
</dbReference>
<feature type="region of interest" description="Disordered" evidence="3">
    <location>
        <begin position="550"/>
        <end position="663"/>
    </location>
</feature>
<dbReference type="PANTHER" id="PTHR24023">
    <property type="entry name" value="COLLAGEN ALPHA"/>
    <property type="match status" value="1"/>
</dbReference>
<dbReference type="Pfam" id="PF01391">
    <property type="entry name" value="Collagen"/>
    <property type="match status" value="5"/>
</dbReference>
<dbReference type="GO" id="GO:0031012">
    <property type="term" value="C:extracellular matrix"/>
    <property type="evidence" value="ECO:0007669"/>
    <property type="project" value="TreeGrafter"/>
</dbReference>
<feature type="compositionally biased region" description="Pro residues" evidence="3">
    <location>
        <begin position="384"/>
        <end position="405"/>
    </location>
</feature>
<feature type="region of interest" description="Disordered" evidence="3">
    <location>
        <begin position="259"/>
        <end position="513"/>
    </location>
</feature>
<feature type="compositionally biased region" description="Polar residues" evidence="3">
    <location>
        <begin position="261"/>
        <end position="277"/>
    </location>
</feature>
<feature type="compositionally biased region" description="Basic and acidic residues" evidence="3">
    <location>
        <begin position="344"/>
        <end position="365"/>
    </location>
</feature>
<keyword evidence="5" id="KW-0176">Collagen</keyword>
<sequence length="682" mass="70058">MVALPVSTRLIADEDARLVKPSSRVTSPNNDNITTISPLDVSPYAPCSPLRPGDVDFQTVDLIAVYRLDQPDTTGVTLVQGSQDLQQAYRIGDGANLTLPLKEVFPNGWPEHFSVVATFNAQGLQRPWSLIRARARNLLFSLTLLPNLKKLSVYVQTSRVVFDCPELFTSGWHKIHAAVTDDAVHVAIDCNELLPEKIKKHDFRNATSVSIVTNDDGTPAPIDLQWLSLSCNRYNLTEDSCEEIELSEPLTVTVPSPLISPESSPNLQSLLPVTCNETCPPGPEGQKGDKGEQGPRGYTGLPGVRGIEGPPGRDGLTGPKGDRGEPGPPGSIINGTIGPGPPGERGKPGPKGDKGDTGQKGDRGEAGLVGLAGLPGDDGKDGYPGPPGPVGPPGAPGIQGPPGPPANINASLIHGAKGERGYPGRPGRDGDPGARGPPGVDGAPGLPGPQGPPGVPGLTGERGLPGLRGDTGEKGSEGPPKGDQGFPGVPGRDGVDGIPGTPGQIGPPGLPAFSNIVAQPDSLTEMAVRNICEDLIRVRMAELMERLTTQTTPTIISKRGPPGRAGAPGLPGLPGEPGMQGPRGYPGETGEPGRPGSPGPSGEKGVKGERGQEGIGIPGPEGPRGVQGPIGPPGPDGRIGQRGDPGHPGPIGPRGVPGPRGNCDCPVAAYYAYSPIGNFKGP</sequence>
<keyword evidence="2" id="KW-0677">Repeat</keyword>
<dbReference type="GO" id="GO:0005615">
    <property type="term" value="C:extracellular space"/>
    <property type="evidence" value="ECO:0007669"/>
    <property type="project" value="TreeGrafter"/>
</dbReference>
<proteinExistence type="predicted"/>
<evidence type="ECO:0000256" key="1">
    <source>
        <dbReference type="ARBA" id="ARBA00022525"/>
    </source>
</evidence>
<evidence type="ECO:0000313" key="5">
    <source>
        <dbReference type="EMBL" id="KPJ07659.1"/>
    </source>
</evidence>
<feature type="compositionally biased region" description="Low complexity" evidence="3">
    <location>
        <begin position="576"/>
        <end position="594"/>
    </location>
</feature>
<dbReference type="EMBL" id="KQ461181">
    <property type="protein sequence ID" value="KPJ07659.1"/>
    <property type="molecule type" value="Genomic_DNA"/>
</dbReference>
<dbReference type="InParanoid" id="A0A194QQN3"/>
<evidence type="ECO:0000313" key="6">
    <source>
        <dbReference type="Proteomes" id="UP000053240"/>
    </source>
</evidence>
<feature type="compositionally biased region" description="Basic and acidic residues" evidence="3">
    <location>
        <begin position="416"/>
        <end position="432"/>
    </location>
</feature>
<evidence type="ECO:0000259" key="4">
    <source>
        <dbReference type="SMART" id="SM00210"/>
    </source>
</evidence>
<dbReference type="InterPro" id="IPR050149">
    <property type="entry name" value="Collagen_superfamily"/>
</dbReference>
<evidence type="ECO:0000256" key="3">
    <source>
        <dbReference type="SAM" id="MobiDB-lite"/>
    </source>
</evidence>
<dbReference type="SMART" id="SM00210">
    <property type="entry name" value="TSPN"/>
    <property type="match status" value="1"/>
</dbReference>